<dbReference type="Pfam" id="PF07714">
    <property type="entry name" value="PK_Tyr_Ser-Thr"/>
    <property type="match status" value="1"/>
</dbReference>
<keyword evidence="3" id="KW-1185">Reference proteome</keyword>
<evidence type="ECO:0000313" key="2">
    <source>
        <dbReference type="EMBL" id="CAI2182560.1"/>
    </source>
</evidence>
<dbReference type="SUPFAM" id="SSF56112">
    <property type="entry name" value="Protein kinase-like (PK-like)"/>
    <property type="match status" value="1"/>
</dbReference>
<dbReference type="InterPro" id="IPR000719">
    <property type="entry name" value="Prot_kinase_dom"/>
</dbReference>
<feature type="domain" description="Protein kinase" evidence="1">
    <location>
        <begin position="65"/>
        <end position="387"/>
    </location>
</feature>
<dbReference type="AlphaFoldDB" id="A0A9W4WYV8"/>
<dbReference type="PANTHER" id="PTHR44329:SF289">
    <property type="entry name" value="SERINE_THREONINE-PROTEIN KINASE VIK"/>
    <property type="match status" value="1"/>
</dbReference>
<evidence type="ECO:0000259" key="1">
    <source>
        <dbReference type="PROSITE" id="PS50011"/>
    </source>
</evidence>
<reference evidence="2" key="1">
    <citation type="submission" date="2022-08" db="EMBL/GenBank/DDBJ databases">
        <authorList>
            <person name="Kallberg Y."/>
            <person name="Tangrot J."/>
            <person name="Rosling A."/>
        </authorList>
    </citation>
    <scope>NUCLEOTIDE SEQUENCE</scope>
    <source>
        <strain evidence="2">Wild A</strain>
    </source>
</reference>
<organism evidence="2 3">
    <name type="scientific">Funneliformis geosporum</name>
    <dbReference type="NCBI Taxonomy" id="1117311"/>
    <lineage>
        <taxon>Eukaryota</taxon>
        <taxon>Fungi</taxon>
        <taxon>Fungi incertae sedis</taxon>
        <taxon>Mucoromycota</taxon>
        <taxon>Glomeromycotina</taxon>
        <taxon>Glomeromycetes</taxon>
        <taxon>Glomerales</taxon>
        <taxon>Glomeraceae</taxon>
        <taxon>Funneliformis</taxon>
    </lineage>
</organism>
<name>A0A9W4WYV8_9GLOM</name>
<dbReference type="Proteomes" id="UP001153678">
    <property type="component" value="Unassembled WGS sequence"/>
</dbReference>
<sequence>MTFILCEECEQGIDATTGWCTPCNAKHFENNFPNWTSENAEIDEFIRNSQITAKRHECVFEWVDYSKFKLLQRVEFSRNNKAYWEEGHLLRWDVKSNKWFRHGEQWVKLVTNYSAEKHLGPRVLKLESEFSISNSPSMRLIYGVTRNPITKEYAVIENLMDQCPSCGQKWIEFLEEVKAMYQCLKINLGSLDCYGITRNPATQDYLIVMRFVEYGDLRAYLSSTFATSSWKDRLDRLWSLSIDLRSLHRSGLVHRDLHGGNVLFGNNRRSFIADLGLTCKDGQTETGDIKGVLPYVAPEILHRKPHTKSSDIYSFSIIMWEFTSSRPPFFEMMYDYVLAHKICGGLRPPIIKGTPECYAQLMKQCWDADPTKRPTAQILTEALEKWAIILSKEKSNDDDDDEVNIRNQFKLAELERQKNPFPVVPFSEINTRPLTSRLLPTINLHTITEGYQTIQYDLEISDDL</sequence>
<gene>
    <name evidence="2" type="ORF">FWILDA_LOCUS10641</name>
</gene>
<dbReference type="OrthoDB" id="5979581at2759"/>
<dbReference type="PROSITE" id="PS50011">
    <property type="entry name" value="PROTEIN_KINASE_DOM"/>
    <property type="match status" value="1"/>
</dbReference>
<dbReference type="EMBL" id="CAMKVN010002771">
    <property type="protein sequence ID" value="CAI2182560.1"/>
    <property type="molecule type" value="Genomic_DNA"/>
</dbReference>
<evidence type="ECO:0000313" key="3">
    <source>
        <dbReference type="Proteomes" id="UP001153678"/>
    </source>
</evidence>
<dbReference type="PRINTS" id="PR00109">
    <property type="entry name" value="TYRKINASE"/>
</dbReference>
<dbReference type="InterPro" id="IPR001245">
    <property type="entry name" value="Ser-Thr/Tyr_kinase_cat_dom"/>
</dbReference>
<comment type="caution">
    <text evidence="2">The sequence shown here is derived from an EMBL/GenBank/DDBJ whole genome shotgun (WGS) entry which is preliminary data.</text>
</comment>
<dbReference type="InterPro" id="IPR051681">
    <property type="entry name" value="Ser/Thr_Kinases-Pseudokinases"/>
</dbReference>
<dbReference type="InterPro" id="IPR011009">
    <property type="entry name" value="Kinase-like_dom_sf"/>
</dbReference>
<protein>
    <submittedName>
        <fullName evidence="2">16111_t:CDS:1</fullName>
    </submittedName>
</protein>
<dbReference type="GO" id="GO:0005524">
    <property type="term" value="F:ATP binding"/>
    <property type="evidence" value="ECO:0007669"/>
    <property type="project" value="InterPro"/>
</dbReference>
<proteinExistence type="predicted"/>
<dbReference type="PANTHER" id="PTHR44329">
    <property type="entry name" value="SERINE/THREONINE-PROTEIN KINASE TNNI3K-RELATED"/>
    <property type="match status" value="1"/>
</dbReference>
<accession>A0A9W4WYV8</accession>
<dbReference type="Gene3D" id="1.10.510.10">
    <property type="entry name" value="Transferase(Phosphotransferase) domain 1"/>
    <property type="match status" value="1"/>
</dbReference>
<dbReference type="GO" id="GO:0004674">
    <property type="term" value="F:protein serine/threonine kinase activity"/>
    <property type="evidence" value="ECO:0007669"/>
    <property type="project" value="TreeGrafter"/>
</dbReference>